<feature type="chain" id="PRO_5001802009" description="DKNYY family protein" evidence="1">
    <location>
        <begin position="20"/>
        <end position="316"/>
    </location>
</feature>
<proteinExistence type="predicted"/>
<dbReference type="AlphaFoldDB" id="A0A086A034"/>
<reference evidence="3 5" key="2">
    <citation type="submission" date="2016-11" db="EMBL/GenBank/DDBJ databases">
        <title>Whole genomes of Flavobacteriaceae.</title>
        <authorList>
            <person name="Stine C."/>
            <person name="Li C."/>
            <person name="Tadesse D."/>
        </authorList>
    </citation>
    <scope>NUCLEOTIDE SEQUENCE [LARGE SCALE GENOMIC DNA]</scope>
    <source>
        <strain evidence="3 5">ATCC 29551</strain>
    </source>
</reference>
<keyword evidence="1" id="KW-0732">Signal</keyword>
<dbReference type="STRING" id="991.IW20_21465"/>
<comment type="caution">
    <text evidence="2">The sequence shown here is derived from an EMBL/GenBank/DDBJ whole genome shotgun (WGS) entry which is preliminary data.</text>
</comment>
<dbReference type="Proteomes" id="UP000028712">
    <property type="component" value="Unassembled WGS sequence"/>
</dbReference>
<organism evidence="2 4">
    <name type="scientific">Flavobacterium hydatis</name>
    <name type="common">Cytophaga aquatilis</name>
    <dbReference type="NCBI Taxonomy" id="991"/>
    <lineage>
        <taxon>Bacteria</taxon>
        <taxon>Pseudomonadati</taxon>
        <taxon>Bacteroidota</taxon>
        <taxon>Flavobacteriia</taxon>
        <taxon>Flavobacteriales</taxon>
        <taxon>Flavobacteriaceae</taxon>
        <taxon>Flavobacterium</taxon>
    </lineage>
</organism>
<name>A0A086A034_FLAHY</name>
<gene>
    <name evidence="3" type="ORF">B0A62_13820</name>
    <name evidence="2" type="ORF">IW20_21465</name>
</gene>
<feature type="signal peptide" evidence="1">
    <location>
        <begin position="1"/>
        <end position="19"/>
    </location>
</feature>
<dbReference type="OrthoDB" id="6654917at2"/>
<evidence type="ECO:0000313" key="2">
    <source>
        <dbReference type="EMBL" id="KFF10048.1"/>
    </source>
</evidence>
<dbReference type="RefSeq" id="WP_035627069.1">
    <property type="nucleotide sequence ID" value="NZ_JBEWQG010000012.1"/>
</dbReference>
<accession>A0A086A034</accession>
<evidence type="ECO:0000313" key="3">
    <source>
        <dbReference type="EMBL" id="OXA93319.1"/>
    </source>
</evidence>
<sequence>MKKILILFAIMLTNYNAKAQTPNDVVGYYKLRGGSHYLKPDGTFIIIGYATLITGKWTLKEHGEVNFVPDAPKESFQVYGRHTPELKDSTKFMLSNGLHDEETFMHLGKLNAVNPKLQRVYVKGHRCIKFPEVYTTIKKADTISFSSIPYSYSENKNYKPTVYTFYNTQKFNDFIINHFEDKENLYPFSYLYKDGGLYYSKHFGEKQDLNDALTESEFARISGINFEPNLILYTPKYKSYDEDIENELFKLNYTLDEKRNAYINHLNYVAGEEKTENYDYNNTNLLYIYKKIDTFIKFQSTFLIEQKSIFKDHCKE</sequence>
<evidence type="ECO:0000256" key="1">
    <source>
        <dbReference type="SAM" id="SignalP"/>
    </source>
</evidence>
<dbReference type="Proteomes" id="UP000198424">
    <property type="component" value="Unassembled WGS sequence"/>
</dbReference>
<keyword evidence="5" id="KW-1185">Reference proteome</keyword>
<protein>
    <recommendedName>
        <fullName evidence="6">DKNYY family protein</fullName>
    </recommendedName>
</protein>
<evidence type="ECO:0000313" key="5">
    <source>
        <dbReference type="Proteomes" id="UP000198424"/>
    </source>
</evidence>
<dbReference type="EMBL" id="MUGY01000015">
    <property type="protein sequence ID" value="OXA93319.1"/>
    <property type="molecule type" value="Genomic_DNA"/>
</dbReference>
<evidence type="ECO:0000313" key="4">
    <source>
        <dbReference type="Proteomes" id="UP000028712"/>
    </source>
</evidence>
<reference evidence="2 4" key="1">
    <citation type="submission" date="2014-07" db="EMBL/GenBank/DDBJ databases">
        <title>Genome of Flavobacterium hydatis DSM 2063.</title>
        <authorList>
            <person name="Pipes S.E."/>
            <person name="Stropko S.J."/>
            <person name="Newman J.D."/>
        </authorList>
    </citation>
    <scope>NUCLEOTIDE SEQUENCE [LARGE SCALE GENOMIC DNA]</scope>
    <source>
        <strain evidence="2 4">DSM 2063</strain>
    </source>
</reference>
<dbReference type="EMBL" id="JPRM01000042">
    <property type="protein sequence ID" value="KFF10048.1"/>
    <property type="molecule type" value="Genomic_DNA"/>
</dbReference>
<evidence type="ECO:0008006" key="6">
    <source>
        <dbReference type="Google" id="ProtNLM"/>
    </source>
</evidence>